<accession>A0A835RPJ3</accession>
<evidence type="ECO:0000256" key="1">
    <source>
        <dbReference type="SAM" id="MobiDB-lite"/>
    </source>
</evidence>
<evidence type="ECO:0000313" key="3">
    <source>
        <dbReference type="EMBL" id="KAG0496115.1"/>
    </source>
</evidence>
<comment type="caution">
    <text evidence="3">The sequence shown here is derived from an EMBL/GenBank/DDBJ whole genome shotgun (WGS) entry which is preliminary data.</text>
</comment>
<dbReference type="PANTHER" id="PTHR47071:SF9">
    <property type="entry name" value="TRM32-LIKE PROTEIN (DUF3741)"/>
    <property type="match status" value="1"/>
</dbReference>
<dbReference type="OrthoDB" id="1298661at2759"/>
<reference evidence="3 4" key="1">
    <citation type="journal article" date="2020" name="Nat. Food">
        <title>A phased Vanilla planifolia genome enables genetic improvement of flavour and production.</title>
        <authorList>
            <person name="Hasing T."/>
            <person name="Tang H."/>
            <person name="Brym M."/>
            <person name="Khazi F."/>
            <person name="Huang T."/>
            <person name="Chambers A.H."/>
        </authorList>
    </citation>
    <scope>NUCLEOTIDE SEQUENCE [LARGE SCALE GENOMIC DNA]</scope>
    <source>
        <tissue evidence="3">Leaf</tissue>
    </source>
</reference>
<dbReference type="Pfam" id="PF14309">
    <property type="entry name" value="DUF4378"/>
    <property type="match status" value="1"/>
</dbReference>
<protein>
    <recommendedName>
        <fullName evidence="2">DUF4378 domain-containing protein</fullName>
    </recommendedName>
</protein>
<feature type="compositionally biased region" description="Polar residues" evidence="1">
    <location>
        <begin position="403"/>
        <end position="413"/>
    </location>
</feature>
<dbReference type="InterPro" id="IPR044257">
    <property type="entry name" value="TRM32-like"/>
</dbReference>
<feature type="domain" description="DUF4378" evidence="2">
    <location>
        <begin position="906"/>
        <end position="1011"/>
    </location>
</feature>
<dbReference type="Proteomes" id="UP000636800">
    <property type="component" value="Chromosome 1"/>
</dbReference>
<evidence type="ECO:0000259" key="2">
    <source>
        <dbReference type="Pfam" id="PF14309"/>
    </source>
</evidence>
<sequence>MATGSIAASPDCLKELSKRCAWSLALDRSPYPCLSSLAFLASRSQVASDLVLSSSPPTQAYEEDCASFLRTLEAQNLGFYKAIFLMKYGIKKVGDLVHHVCVQPLGNLRLGYKSSMKMVNTPRFSILSLITRDDAIVPVSNIASKETIASREHIEVVGKRIALTNKDWKNMSFDGQSHITNMNSISGKSRILDFIGKKLLMRINHREKITPSSSRMMRTISIHHLEVNDFISTSELSKTSESSTSKFEPDFHENNILEVCNSALKKTSEAHEDIDAADDLHKSVDKLGKAVNELLEQHIVLKEKLIETRDALLMQKGTDSKDISKFLLLSKLFLDTLELFHANREAIIDASEDPNYFSTSYLHVLLNHADKSPLTKPASLPGLECEENASGYPFPSHKHTETDSSITQGPKLQHGKSSVSIVDVCYNPEVLSDSHQLRKQREARPVLNRLGDFKQRIKDIIKENRQEKHRISRDGILHKVPFGHFLPESKEDGTLILQGRPALASHKESEGIKFNSLPLGSYGKFVQKRIQRSHSLTESLERYSQLFEPLAHNEPMMTLKLSKSYQEDNSLWHGRLSKKFGRMLSSIELRSYAFSKDVQNNVYHALKSSKMSTINGCEMKVTVDEQRTEMDSSMVVQKNHKKFNRTLSSPVLRSFSVSDGVQGELFHDSQSFQTSKIPAQEPPGSEMEPTFDKAMMDTIISHAAPESTVNLCRVFSPVVQEFATEKEMESDTLVSAVEAKMCDTFVMPSVDSITEMVASQPIAMSMGDCEHVVPYSFSVKEENEIISEPKTQTEAEIDVQSTKPSIIPFLNPNMEHDTISSTAYEAPDGYKEKRYNAELSMLDYGIGVSSEVGDALSSYTNNGHKHGNIFEFVQYILWKRGYNMLDGKPNIFSSQLWNERYGTCDKPFEQVLYDLLNEVLLEINENSCAPNPWLLRFHSKIRSMPGGVYLLKDSWSEINWHLNSPQGLDVTLDDLIAYNFAKNHGWMILYRDAECVGLQLELLILDGLVDEIVVESNVFL</sequence>
<feature type="region of interest" description="Disordered" evidence="1">
    <location>
        <begin position="378"/>
        <end position="413"/>
    </location>
</feature>
<proteinExistence type="predicted"/>
<keyword evidence="4" id="KW-1185">Reference proteome</keyword>
<gene>
    <name evidence="3" type="ORF">HPP92_000806</name>
</gene>
<organism evidence="3 4">
    <name type="scientific">Vanilla planifolia</name>
    <name type="common">Vanilla</name>
    <dbReference type="NCBI Taxonomy" id="51239"/>
    <lineage>
        <taxon>Eukaryota</taxon>
        <taxon>Viridiplantae</taxon>
        <taxon>Streptophyta</taxon>
        <taxon>Embryophyta</taxon>
        <taxon>Tracheophyta</taxon>
        <taxon>Spermatophyta</taxon>
        <taxon>Magnoliopsida</taxon>
        <taxon>Liliopsida</taxon>
        <taxon>Asparagales</taxon>
        <taxon>Orchidaceae</taxon>
        <taxon>Vanilloideae</taxon>
        <taxon>Vanilleae</taxon>
        <taxon>Vanilla</taxon>
    </lineage>
</organism>
<dbReference type="AlphaFoldDB" id="A0A835RPJ3"/>
<name>A0A835RPJ3_VANPL</name>
<dbReference type="EMBL" id="JADCNL010000001">
    <property type="protein sequence ID" value="KAG0496115.1"/>
    <property type="molecule type" value="Genomic_DNA"/>
</dbReference>
<evidence type="ECO:0000313" key="4">
    <source>
        <dbReference type="Proteomes" id="UP000636800"/>
    </source>
</evidence>
<dbReference type="InterPro" id="IPR025486">
    <property type="entry name" value="DUF4378"/>
</dbReference>
<dbReference type="PANTHER" id="PTHR47071">
    <property type="entry name" value="PROTEIN TRM32"/>
    <property type="match status" value="1"/>
</dbReference>